<feature type="region of interest" description="Disordered" evidence="1">
    <location>
        <begin position="403"/>
        <end position="654"/>
    </location>
</feature>
<evidence type="ECO:0000313" key="3">
    <source>
        <dbReference type="Proteomes" id="UP000053732"/>
    </source>
</evidence>
<gene>
    <name evidence="2" type="ORF">PCAMFM013_S007g000203</name>
</gene>
<accession>A0A0G4P7F3</accession>
<keyword evidence="3" id="KW-1185">Reference proteome</keyword>
<feature type="compositionally biased region" description="Polar residues" evidence="1">
    <location>
        <begin position="496"/>
        <end position="593"/>
    </location>
</feature>
<proteinExistence type="predicted"/>
<sequence>MSNRNRNSDEALPELGSIEGQDIQTEGGGENNSRNVTNRRRRRNNRRRSGDNSPTIEQIESDAELEGQNNRRNNADNRHHRNNSHTSDDIPPGIERVGSDTEEQGDNVPFYEGDLSDENGEADFFLQPIWSTPELLDHTAETSGLPMEGSVLAWRGNGFGKSVIVGYACGGCATARLIPAARRPIPSRAPNISEQSLGRRRDYIRTERDIQGWGIVAWRVDKKSVDQDPISLLKPMDRAWYPETYVYIHWYGGEGSWESRLDLRFVHAGNELKTDMLIYNVAKEQEANYREALTGVRPEYPPANTHMINNHWRNVNAYRGAHWFQPRAEENRRMTTIGYEPVIPIEDNTQEFDNGIGISDSGIVQEASGEYQQGYYEDSIGGEEMDNVEGAEDVQNDREQGFGDMQQRQRDLSPIVEEGSVSGGGSFFTPNGSPSRVRWHGETQQRYGIFTPRATRSPSSGYIPQGNRDQGRRMPETPDNRRVTHLNRDNQRRTRQPNQGNQPDQGSGQRQTPQSNRSNRFNQPGNQQRTPQSNQSNQPDQGIGQRQTPQSNRSNRSNQPGNQQRTPQSNQGNQPDQGSQQRQTPQSNRSSRSNHIDHPSTESTGSSTAMPEGNRSLTQVRRGRGRPRRPDRTNIPNITATRRSARLNSVLGRP</sequence>
<evidence type="ECO:0000256" key="1">
    <source>
        <dbReference type="SAM" id="MobiDB-lite"/>
    </source>
</evidence>
<protein>
    <submittedName>
        <fullName evidence="2">HMG-I/HMG-Y, DNA-binding, conserved site</fullName>
    </submittedName>
</protein>
<dbReference type="STRING" id="1429867.A0A0G4P7F3"/>
<organism evidence="2 3">
    <name type="scientific">Penicillium camemberti (strain FM 013)</name>
    <dbReference type="NCBI Taxonomy" id="1429867"/>
    <lineage>
        <taxon>Eukaryota</taxon>
        <taxon>Fungi</taxon>
        <taxon>Dikarya</taxon>
        <taxon>Ascomycota</taxon>
        <taxon>Pezizomycotina</taxon>
        <taxon>Eurotiomycetes</taxon>
        <taxon>Eurotiomycetidae</taxon>
        <taxon>Eurotiales</taxon>
        <taxon>Aspergillaceae</taxon>
        <taxon>Penicillium</taxon>
    </lineage>
</organism>
<keyword evidence="2" id="KW-0238">DNA-binding</keyword>
<evidence type="ECO:0000313" key="2">
    <source>
        <dbReference type="EMBL" id="CRL22222.1"/>
    </source>
</evidence>
<feature type="compositionally biased region" description="Basic and acidic residues" evidence="1">
    <location>
        <begin position="469"/>
        <end position="492"/>
    </location>
</feature>
<dbReference type="GO" id="GO:0003677">
    <property type="term" value="F:DNA binding"/>
    <property type="evidence" value="ECO:0007669"/>
    <property type="project" value="UniProtKB-KW"/>
</dbReference>
<name>A0A0G4P7F3_PENC3</name>
<dbReference type="Proteomes" id="UP000053732">
    <property type="component" value="Unassembled WGS sequence"/>
</dbReference>
<feature type="region of interest" description="Disordered" evidence="1">
    <location>
        <begin position="1"/>
        <end position="117"/>
    </location>
</feature>
<reference evidence="2 3" key="1">
    <citation type="journal article" date="2014" name="Nat. Commun.">
        <title>Multiple recent horizontal transfers of a large genomic region in cheese making fungi.</title>
        <authorList>
            <person name="Cheeseman K."/>
            <person name="Ropars J."/>
            <person name="Renault P."/>
            <person name="Dupont J."/>
            <person name="Gouzy J."/>
            <person name="Branca A."/>
            <person name="Abraham A.L."/>
            <person name="Ceppi M."/>
            <person name="Conseiller E."/>
            <person name="Debuchy R."/>
            <person name="Malagnac F."/>
            <person name="Goarin A."/>
            <person name="Silar P."/>
            <person name="Lacoste S."/>
            <person name="Sallet E."/>
            <person name="Bensimon A."/>
            <person name="Giraud T."/>
            <person name="Brygoo Y."/>
        </authorList>
    </citation>
    <scope>NUCLEOTIDE SEQUENCE [LARGE SCALE GENOMIC DNA]</scope>
    <source>
        <strain evidence="3">FM 013</strain>
    </source>
</reference>
<feature type="compositionally biased region" description="Basic residues" evidence="1">
    <location>
        <begin position="37"/>
        <end position="47"/>
    </location>
</feature>
<dbReference type="AlphaFoldDB" id="A0A0G4P7F3"/>
<dbReference type="EMBL" id="HG793140">
    <property type="protein sequence ID" value="CRL22222.1"/>
    <property type="molecule type" value="Genomic_DNA"/>
</dbReference>
<feature type="compositionally biased region" description="Polar residues" evidence="1">
    <location>
        <begin position="601"/>
        <end position="619"/>
    </location>
</feature>